<gene>
    <name evidence="2" type="ORF">H9864_07435</name>
</gene>
<dbReference type="InterPro" id="IPR035647">
    <property type="entry name" value="EFG_III/V"/>
</dbReference>
<dbReference type="Gene3D" id="3.30.70.240">
    <property type="match status" value="1"/>
</dbReference>
<dbReference type="AlphaFoldDB" id="A0A9E2KLC7"/>
<dbReference type="InterPro" id="IPR000640">
    <property type="entry name" value="EFG_V-like"/>
</dbReference>
<dbReference type="InterPro" id="IPR048876">
    <property type="entry name" value="BipA_C"/>
</dbReference>
<feature type="domain" description="Elongation factor EFG" evidence="1">
    <location>
        <begin position="14"/>
        <end position="102"/>
    </location>
</feature>
<dbReference type="Proteomes" id="UP000824178">
    <property type="component" value="Unassembled WGS sequence"/>
</dbReference>
<reference evidence="2" key="1">
    <citation type="journal article" date="2021" name="PeerJ">
        <title>Extensive microbial diversity within the chicken gut microbiome revealed by metagenomics and culture.</title>
        <authorList>
            <person name="Gilroy R."/>
            <person name="Ravi A."/>
            <person name="Getino M."/>
            <person name="Pursley I."/>
            <person name="Horton D.L."/>
            <person name="Alikhan N.F."/>
            <person name="Baker D."/>
            <person name="Gharbi K."/>
            <person name="Hall N."/>
            <person name="Watson M."/>
            <person name="Adriaenssens E.M."/>
            <person name="Foster-Nyarko E."/>
            <person name="Jarju S."/>
            <person name="Secka A."/>
            <person name="Antonio M."/>
            <person name="Oren A."/>
            <person name="Chaudhuri R.R."/>
            <person name="La Ragione R."/>
            <person name="Hildebrand F."/>
            <person name="Pallen M.J."/>
        </authorList>
    </citation>
    <scope>NUCLEOTIDE SEQUENCE</scope>
    <source>
        <strain evidence="2">742</strain>
    </source>
</reference>
<name>A0A9E2KLC7_9FIRM</name>
<proteinExistence type="predicted"/>
<reference evidence="2" key="2">
    <citation type="submission" date="2021-04" db="EMBL/GenBank/DDBJ databases">
        <authorList>
            <person name="Gilroy R."/>
        </authorList>
    </citation>
    <scope>NUCLEOTIDE SEQUENCE</scope>
    <source>
        <strain evidence="2">742</strain>
    </source>
</reference>
<dbReference type="Gene3D" id="3.30.70.870">
    <property type="entry name" value="Elongation Factor G (Translational Gtpase), domain 3"/>
    <property type="match status" value="1"/>
</dbReference>
<comment type="caution">
    <text evidence="2">The sequence shown here is derived from an EMBL/GenBank/DDBJ whole genome shotgun (WGS) entry which is preliminary data.</text>
</comment>
<dbReference type="Gene3D" id="2.40.50.250">
    <property type="entry name" value="bipa protein"/>
    <property type="match status" value="1"/>
</dbReference>
<evidence type="ECO:0000313" key="3">
    <source>
        <dbReference type="Proteomes" id="UP000824178"/>
    </source>
</evidence>
<organism evidence="2 3">
    <name type="scientific">Candidatus Faecalibacterium intestinavium</name>
    <dbReference type="NCBI Taxonomy" id="2838580"/>
    <lineage>
        <taxon>Bacteria</taxon>
        <taxon>Bacillati</taxon>
        <taxon>Bacillota</taxon>
        <taxon>Clostridia</taxon>
        <taxon>Eubacteriales</taxon>
        <taxon>Oscillospiraceae</taxon>
        <taxon>Faecalibacterium</taxon>
    </lineage>
</organism>
<accession>A0A9E2KLC7</accession>
<feature type="non-terminal residue" evidence="2">
    <location>
        <position position="1"/>
    </location>
</feature>
<evidence type="ECO:0000313" key="2">
    <source>
        <dbReference type="EMBL" id="MBU3820183.1"/>
    </source>
</evidence>
<dbReference type="SUPFAM" id="SSF54980">
    <property type="entry name" value="EF-G C-terminal domain-like"/>
    <property type="match status" value="1"/>
</dbReference>
<dbReference type="InterPro" id="IPR035651">
    <property type="entry name" value="BipA_V"/>
</dbReference>
<dbReference type="InterPro" id="IPR042116">
    <property type="entry name" value="TypA/BipA_C"/>
</dbReference>
<dbReference type="Pfam" id="PF21018">
    <property type="entry name" value="BipA_C"/>
    <property type="match status" value="1"/>
</dbReference>
<dbReference type="EMBL" id="JAHLFH010000155">
    <property type="protein sequence ID" value="MBU3820183.1"/>
    <property type="molecule type" value="Genomic_DNA"/>
</dbReference>
<dbReference type="SMART" id="SM00838">
    <property type="entry name" value="EFG_C"/>
    <property type="match status" value="1"/>
</dbReference>
<dbReference type="Pfam" id="PF00679">
    <property type="entry name" value="EFG_C"/>
    <property type="match status" value="1"/>
</dbReference>
<evidence type="ECO:0000259" key="1">
    <source>
        <dbReference type="SMART" id="SM00838"/>
    </source>
</evidence>
<protein>
    <submittedName>
        <fullName evidence="2">Translational GTPase TypA</fullName>
    </submittedName>
</protein>
<dbReference type="FunFam" id="3.30.70.240:FF:000002">
    <property type="entry name" value="GTP-binding protein TypA"/>
    <property type="match status" value="1"/>
</dbReference>
<sequence length="223" mass="24706">VSPPHALTKVIDGKTYEPMEQVVIDVPTQYQGAVMTGLGQRKAVLQQMDALGDSRVRLVFRMPSRGLFGYRNQFLTDTHGEGVINQIFDGYDLWAGMITNRSTGSLVSFETGDSVTYGLYNAQQRGTLLIGPGEKVYEGMVIGYTPTGEDVDVNVCKTKHLTNTRASGSDDALRLVPVSRLSLEGCLEFLAPDELLEVTPKSLRIRKQILNHEQRMKARSKNK</sequence>
<dbReference type="CDD" id="cd03710">
    <property type="entry name" value="BipA_TypA_C"/>
    <property type="match status" value="1"/>
</dbReference>